<evidence type="ECO:0008006" key="4">
    <source>
        <dbReference type="Google" id="ProtNLM"/>
    </source>
</evidence>
<dbReference type="Proteomes" id="UP001072952">
    <property type="component" value="Unassembled WGS sequence"/>
</dbReference>
<name>A0ABT4BLS8_9STAP</name>
<gene>
    <name evidence="2" type="ORF">NW133_08760</name>
</gene>
<feature type="compositionally biased region" description="Basic and acidic residues" evidence="1">
    <location>
        <begin position="23"/>
        <end position="38"/>
    </location>
</feature>
<comment type="caution">
    <text evidence="2">The sequence shown here is derived from an EMBL/GenBank/DDBJ whole genome shotgun (WGS) entry which is preliminary data.</text>
</comment>
<dbReference type="PROSITE" id="PS51257">
    <property type="entry name" value="PROKAR_LIPOPROTEIN"/>
    <property type="match status" value="1"/>
</dbReference>
<keyword evidence="3" id="KW-1185">Reference proteome</keyword>
<protein>
    <recommendedName>
        <fullName evidence="4">EMYY motif lipoprotein</fullName>
    </recommendedName>
</protein>
<accession>A0ABT4BLS8</accession>
<dbReference type="EMBL" id="JANSLD010000031">
    <property type="protein sequence ID" value="MCY1583620.1"/>
    <property type="molecule type" value="Genomic_DNA"/>
</dbReference>
<reference evidence="2" key="2">
    <citation type="submission" date="2022-08" db="EMBL/GenBank/DDBJ databases">
        <authorList>
            <person name="Magnan C."/>
        </authorList>
    </citation>
    <scope>NUCLEOTIDE SEQUENCE</scope>
    <source>
        <strain evidence="2">NSP012P</strain>
    </source>
</reference>
<evidence type="ECO:0000313" key="3">
    <source>
        <dbReference type="Proteomes" id="UP001072952"/>
    </source>
</evidence>
<reference evidence="2" key="1">
    <citation type="journal article" date="2022" name="Int. J. Mol. Sci.">
        <title>Phenotypic and Genotypic Virulence Characterisation of Staphylococcus pettenkoferi Strains Isolated from Human Bloodstream and Diabetic Foot Infections.</title>
        <authorList>
            <person name="Magnan C."/>
            <person name="Ahmad-Mansour N."/>
            <person name="Pouget C."/>
            <person name="Morsli M."/>
            <person name="Huc-Brandt S."/>
            <person name="Pantel A."/>
            <person name="Dunyach-Remy C."/>
            <person name="Sotto A."/>
            <person name="Molle V."/>
            <person name="Lavigne J.-P."/>
        </authorList>
    </citation>
    <scope>NUCLEOTIDE SEQUENCE</scope>
    <source>
        <strain evidence="2">NSP012P</strain>
    </source>
</reference>
<organism evidence="2 3">
    <name type="scientific">Staphylococcus pettenkoferi</name>
    <dbReference type="NCBI Taxonomy" id="170573"/>
    <lineage>
        <taxon>Bacteria</taxon>
        <taxon>Bacillati</taxon>
        <taxon>Bacillota</taxon>
        <taxon>Bacilli</taxon>
        <taxon>Bacillales</taxon>
        <taxon>Staphylococcaceae</taxon>
        <taxon>Staphylococcus</taxon>
    </lineage>
</organism>
<feature type="region of interest" description="Disordered" evidence="1">
    <location>
        <begin position="23"/>
        <end position="49"/>
    </location>
</feature>
<evidence type="ECO:0000313" key="2">
    <source>
        <dbReference type="EMBL" id="MCY1583620.1"/>
    </source>
</evidence>
<sequence length="304" mass="35779">MKKLQLLGSTLLCSTLLLTGCQSHEDKVKEEKKQEAKKKADKKKQQKIEKDYREHAKTFFEDMYTGAHMTTFKSDDPNNDSKDFERREEALKKDYKKYKDGMNKYPIKDKKNKQIHQFITDIYKIDKANQDYEGQLRDIKGLDKDVVKKLMFQEYFYYDMSMLMLGKKYEDLDFEDIFDKRIKDFIGTIITDGSNDPQNTLANFIVNQGEGREASKDQLKKLPEMSLNRYNNVVTDKSDETKSADRTNKVIDKINKRVDKDSKIAHVKGNINSHFYDALKAEDEMLDHQDELKERAKQVKEQTE</sequence>
<evidence type="ECO:0000256" key="1">
    <source>
        <dbReference type="SAM" id="MobiDB-lite"/>
    </source>
</evidence>
<proteinExistence type="predicted"/>
<dbReference type="RefSeq" id="WP_124225959.1">
    <property type="nucleotide sequence ID" value="NZ_JANSKN010000013.1"/>
</dbReference>